<comment type="caution">
    <text evidence="3">The sequence shown here is derived from an EMBL/GenBank/DDBJ whole genome shotgun (WGS) entry which is preliminary data.</text>
</comment>
<evidence type="ECO:0000313" key="2">
    <source>
        <dbReference type="EMBL" id="MFG6205803.1"/>
    </source>
</evidence>
<feature type="region of interest" description="Disordered" evidence="1">
    <location>
        <begin position="1"/>
        <end position="38"/>
    </location>
</feature>
<protein>
    <submittedName>
        <fullName evidence="3">Uncharacterized protein</fullName>
    </submittedName>
</protein>
<organism evidence="3 4">
    <name type="scientific">Pseudomonas retamae</name>
    <dbReference type="NCBI Taxonomy" id="702110"/>
    <lineage>
        <taxon>Bacteria</taxon>
        <taxon>Pseudomonadati</taxon>
        <taxon>Pseudomonadota</taxon>
        <taxon>Gammaproteobacteria</taxon>
        <taxon>Pseudomonadales</taxon>
        <taxon>Pseudomonadaceae</taxon>
        <taxon>Pseudomonas</taxon>
    </lineage>
</organism>
<proteinExistence type="predicted"/>
<dbReference type="EMBL" id="JBIEIL010000016">
    <property type="protein sequence ID" value="MFG6207654.1"/>
    <property type="molecule type" value="Genomic_DNA"/>
</dbReference>
<evidence type="ECO:0000313" key="4">
    <source>
        <dbReference type="Proteomes" id="UP001605918"/>
    </source>
</evidence>
<name>A0ABW7DLV9_9PSED</name>
<reference evidence="3 4" key="1">
    <citation type="submission" date="2024-10" db="EMBL/GenBank/DDBJ databases">
        <title>Whole genome of Pseudomonas sp Strain RB5.</title>
        <authorList>
            <person name="Selami N."/>
        </authorList>
    </citation>
    <scope>NUCLEOTIDE SEQUENCE [LARGE SCALE GENOMIC DNA]</scope>
    <source>
        <strain evidence="3 4">RB5</strain>
    </source>
</reference>
<dbReference type="EMBL" id="JBIEIL010000007">
    <property type="protein sequence ID" value="MFG6205803.1"/>
    <property type="molecule type" value="Genomic_DNA"/>
</dbReference>
<accession>A0ABW7DLV9</accession>
<gene>
    <name evidence="2" type="ORF">ACGSLL_15690</name>
    <name evidence="3" type="ORF">ACGSLL_25205</name>
</gene>
<dbReference type="Proteomes" id="UP001605918">
    <property type="component" value="Unassembled WGS sequence"/>
</dbReference>
<evidence type="ECO:0000313" key="3">
    <source>
        <dbReference type="EMBL" id="MFG6207654.1"/>
    </source>
</evidence>
<keyword evidence="4" id="KW-1185">Reference proteome</keyword>
<sequence length="54" mass="5658">MPVDDVAGNAEDLPAGTQQFGTIEPAGERTPAIEPPAPLLDPAAIVWRPLLLEP</sequence>
<evidence type="ECO:0000256" key="1">
    <source>
        <dbReference type="SAM" id="MobiDB-lite"/>
    </source>
</evidence>
<dbReference type="RefSeq" id="WP_394506991.1">
    <property type="nucleotide sequence ID" value="NZ_JBIEIL010000007.1"/>
</dbReference>